<dbReference type="EMBL" id="CZBP01000013">
    <property type="protein sequence ID" value="CUQ09526.1"/>
    <property type="molecule type" value="Genomic_DNA"/>
</dbReference>
<gene>
    <name evidence="1" type="ORF">ERS852569_01931</name>
</gene>
<dbReference type="RefSeq" id="WP_008706878.1">
    <property type="nucleotide sequence ID" value="NZ_CZBP01000013.1"/>
</dbReference>
<dbReference type="InterPro" id="IPR010133">
    <property type="entry name" value="Bacteriocin_signal_seq"/>
</dbReference>
<dbReference type="Proteomes" id="UP000095762">
    <property type="component" value="Unassembled WGS sequence"/>
</dbReference>
<organism evidence="1 2">
    <name type="scientific">Blautia obeum</name>
    <dbReference type="NCBI Taxonomy" id="40520"/>
    <lineage>
        <taxon>Bacteria</taxon>
        <taxon>Bacillati</taxon>
        <taxon>Bacillota</taxon>
        <taxon>Clostridia</taxon>
        <taxon>Lachnospirales</taxon>
        <taxon>Lachnospiraceae</taxon>
        <taxon>Blautia</taxon>
    </lineage>
</organism>
<proteinExistence type="predicted"/>
<accession>A0A174TKB8</accession>
<name>A0A174TKB8_9FIRM</name>
<dbReference type="NCBIfam" id="TIGR01847">
    <property type="entry name" value="bacteriocin_sig"/>
    <property type="match status" value="1"/>
</dbReference>
<sequence length="56" mass="6614">MSEIKQNITNELSEEELENIAGGFGHPTMDDPRYKEQMRINTMLKRGMKMDEIQKR</sequence>
<evidence type="ECO:0000313" key="1">
    <source>
        <dbReference type="EMBL" id="CUQ09526.1"/>
    </source>
</evidence>
<protein>
    <recommendedName>
        <fullName evidence="3">Bacteriocin</fullName>
    </recommendedName>
</protein>
<dbReference type="AlphaFoldDB" id="A0A174TKB8"/>
<evidence type="ECO:0000313" key="2">
    <source>
        <dbReference type="Proteomes" id="UP000095762"/>
    </source>
</evidence>
<evidence type="ECO:0008006" key="3">
    <source>
        <dbReference type="Google" id="ProtNLM"/>
    </source>
</evidence>
<reference evidence="1 2" key="1">
    <citation type="submission" date="2015-09" db="EMBL/GenBank/DDBJ databases">
        <authorList>
            <consortium name="Pathogen Informatics"/>
        </authorList>
    </citation>
    <scope>NUCLEOTIDE SEQUENCE [LARGE SCALE GENOMIC DNA]</scope>
    <source>
        <strain evidence="1 2">2789STDY5834957</strain>
    </source>
</reference>